<dbReference type="EMBL" id="GDJX01008977">
    <property type="protein sequence ID" value="JAT58959.1"/>
    <property type="molecule type" value="Transcribed_RNA"/>
</dbReference>
<evidence type="ECO:0000259" key="2">
    <source>
        <dbReference type="SMART" id="SM00499"/>
    </source>
</evidence>
<dbReference type="SUPFAM" id="SSF47699">
    <property type="entry name" value="Bifunctional inhibitor/lipid-transfer protein/seed storage 2S albumin"/>
    <property type="match status" value="1"/>
</dbReference>
<dbReference type="AlphaFoldDB" id="A0A1D1YWI3"/>
<dbReference type="CDD" id="cd00010">
    <property type="entry name" value="AAI_LTSS"/>
    <property type="match status" value="1"/>
</dbReference>
<feature type="domain" description="Bifunctional inhibitor/plant lipid transfer protein/seed storage helical" evidence="2">
    <location>
        <begin position="34"/>
        <end position="115"/>
    </location>
</feature>
<evidence type="ECO:0000256" key="1">
    <source>
        <dbReference type="SAM" id="SignalP"/>
    </source>
</evidence>
<dbReference type="PANTHER" id="PTHR33122">
    <property type="entry name" value="LIPID BINDING PROTEIN-RELATED"/>
    <property type="match status" value="1"/>
</dbReference>
<dbReference type="InterPro" id="IPR016140">
    <property type="entry name" value="Bifunc_inhib/LTP/seed_store"/>
</dbReference>
<accession>A0A1D1YWI3</accession>
<dbReference type="InterPro" id="IPR036312">
    <property type="entry name" value="Bifun_inhib/LTP/seed_sf"/>
</dbReference>
<dbReference type="Pfam" id="PF14368">
    <property type="entry name" value="LTP_2"/>
    <property type="match status" value="1"/>
</dbReference>
<dbReference type="GO" id="GO:0005504">
    <property type="term" value="F:fatty acid binding"/>
    <property type="evidence" value="ECO:0007669"/>
    <property type="project" value="InterPro"/>
</dbReference>
<dbReference type="SMART" id="SM00499">
    <property type="entry name" value="AAI"/>
    <property type="match status" value="1"/>
</dbReference>
<name>A0A1D1YWI3_9ARAE</name>
<evidence type="ECO:0000313" key="3">
    <source>
        <dbReference type="EMBL" id="JAT58959.1"/>
    </source>
</evidence>
<organism evidence="3">
    <name type="scientific">Anthurium amnicola</name>
    <dbReference type="NCBI Taxonomy" id="1678845"/>
    <lineage>
        <taxon>Eukaryota</taxon>
        <taxon>Viridiplantae</taxon>
        <taxon>Streptophyta</taxon>
        <taxon>Embryophyta</taxon>
        <taxon>Tracheophyta</taxon>
        <taxon>Spermatophyta</taxon>
        <taxon>Magnoliopsida</taxon>
        <taxon>Liliopsida</taxon>
        <taxon>Araceae</taxon>
        <taxon>Pothoideae</taxon>
        <taxon>Potheae</taxon>
        <taxon>Anthurium</taxon>
    </lineage>
</organism>
<dbReference type="InterPro" id="IPR039265">
    <property type="entry name" value="DIR1-like"/>
</dbReference>
<feature type="chain" id="PRO_5008900536" evidence="1">
    <location>
        <begin position="22"/>
        <end position="121"/>
    </location>
</feature>
<feature type="signal peptide" evidence="1">
    <location>
        <begin position="1"/>
        <end position="21"/>
    </location>
</feature>
<dbReference type="GO" id="GO:0009627">
    <property type="term" value="P:systemic acquired resistance"/>
    <property type="evidence" value="ECO:0007669"/>
    <property type="project" value="InterPro"/>
</dbReference>
<dbReference type="Gene3D" id="1.10.110.10">
    <property type="entry name" value="Plant lipid-transfer and hydrophobic proteins"/>
    <property type="match status" value="1"/>
</dbReference>
<protein>
    <submittedName>
        <fullName evidence="3">Putative non-specific lipid-transfer protein 2</fullName>
    </submittedName>
</protein>
<reference evidence="3" key="1">
    <citation type="submission" date="2015-07" db="EMBL/GenBank/DDBJ databases">
        <title>Transcriptome Assembly of Anthurium amnicola.</title>
        <authorList>
            <person name="Suzuki J."/>
        </authorList>
    </citation>
    <scope>NUCLEOTIDE SEQUENCE</scope>
</reference>
<dbReference type="PANTHER" id="PTHR33122:SF4">
    <property type="entry name" value="OS04G0415800 PROTEIN"/>
    <property type="match status" value="1"/>
</dbReference>
<proteinExistence type="predicted"/>
<sequence>MMEAPPSVLVWVLVVLLAVAGAPEVQRAEGAGECGRVPADRVAFRMAPCVDASRDANAPVSDRCCAEVRRLGQTPSCLCAVMLSNTAKSAGVRPEVAVTIPMRCNIADRPVGLKCGDYTLP</sequence>
<gene>
    <name evidence="3" type="primary">NLT22</name>
    <name evidence="3" type="ORF">g.33</name>
</gene>
<keyword evidence="1" id="KW-0732">Signal</keyword>